<dbReference type="Proteomes" id="UP000441585">
    <property type="component" value="Unassembled WGS sequence"/>
</dbReference>
<proteinExistence type="predicted"/>
<dbReference type="EMBL" id="WKKF01000002">
    <property type="protein sequence ID" value="MRX54859.1"/>
    <property type="molecule type" value="Genomic_DNA"/>
</dbReference>
<dbReference type="SMART" id="SM00530">
    <property type="entry name" value="HTH_XRE"/>
    <property type="match status" value="1"/>
</dbReference>
<evidence type="ECO:0000259" key="1">
    <source>
        <dbReference type="SMART" id="SM00530"/>
    </source>
</evidence>
<protein>
    <submittedName>
        <fullName evidence="2">Helix-turn-helix domain-containing protein</fullName>
    </submittedName>
</protein>
<evidence type="ECO:0000313" key="3">
    <source>
        <dbReference type="Proteomes" id="UP000441585"/>
    </source>
</evidence>
<dbReference type="Pfam" id="PF01381">
    <property type="entry name" value="HTH_3"/>
    <property type="match status" value="1"/>
</dbReference>
<dbReference type="Gene3D" id="1.10.260.40">
    <property type="entry name" value="lambda repressor-like DNA-binding domains"/>
    <property type="match status" value="1"/>
</dbReference>
<dbReference type="InterPro" id="IPR001387">
    <property type="entry name" value="Cro/C1-type_HTH"/>
</dbReference>
<feature type="domain" description="HTH cro/C1-type" evidence="1">
    <location>
        <begin position="6"/>
        <end position="61"/>
    </location>
</feature>
<gene>
    <name evidence="2" type="ORF">GJU41_12825</name>
</gene>
<dbReference type="RefSeq" id="WP_154318811.1">
    <property type="nucleotide sequence ID" value="NZ_CAJGAA010000002.1"/>
</dbReference>
<dbReference type="SUPFAM" id="SSF47413">
    <property type="entry name" value="lambda repressor-like DNA-binding domains"/>
    <property type="match status" value="1"/>
</dbReference>
<dbReference type="GO" id="GO:0003677">
    <property type="term" value="F:DNA binding"/>
    <property type="evidence" value="ECO:0007669"/>
    <property type="project" value="InterPro"/>
</dbReference>
<dbReference type="AlphaFoldDB" id="A0A6I2MAQ3"/>
<name>A0A6I2MAQ3_9BACI</name>
<sequence length="63" mass="7277">MVAGMRIRQLREERGIPLGLMAHYLNISVNTLLSMERDKTHLTADQIIKICKLLDINRSDLQE</sequence>
<reference evidence="2 3" key="1">
    <citation type="submission" date="2019-11" db="EMBL/GenBank/DDBJ databases">
        <title>Bacillus idriensis genome.</title>
        <authorList>
            <person name="Konopka E.N."/>
            <person name="Newman J.D."/>
        </authorList>
    </citation>
    <scope>NUCLEOTIDE SEQUENCE [LARGE SCALE GENOMIC DNA]</scope>
    <source>
        <strain evidence="2 3">DSM 19097</strain>
    </source>
</reference>
<accession>A0A6I2MAQ3</accession>
<organism evidence="2 3">
    <name type="scientific">Metabacillus idriensis</name>
    <dbReference type="NCBI Taxonomy" id="324768"/>
    <lineage>
        <taxon>Bacteria</taxon>
        <taxon>Bacillati</taxon>
        <taxon>Bacillota</taxon>
        <taxon>Bacilli</taxon>
        <taxon>Bacillales</taxon>
        <taxon>Bacillaceae</taxon>
        <taxon>Metabacillus</taxon>
    </lineage>
</organism>
<comment type="caution">
    <text evidence="2">The sequence shown here is derived from an EMBL/GenBank/DDBJ whole genome shotgun (WGS) entry which is preliminary data.</text>
</comment>
<evidence type="ECO:0000313" key="2">
    <source>
        <dbReference type="EMBL" id="MRX54859.1"/>
    </source>
</evidence>
<dbReference type="CDD" id="cd00093">
    <property type="entry name" value="HTH_XRE"/>
    <property type="match status" value="1"/>
</dbReference>
<dbReference type="InterPro" id="IPR010982">
    <property type="entry name" value="Lambda_DNA-bd_dom_sf"/>
</dbReference>
<keyword evidence="3" id="KW-1185">Reference proteome</keyword>